<keyword evidence="5" id="KW-0788">Thiol protease</keyword>
<feature type="chain" id="PRO_5012779876" description="NlpC/P60 domain-containing protein" evidence="7">
    <location>
        <begin position="27"/>
        <end position="395"/>
    </location>
</feature>
<dbReference type="InterPro" id="IPR051202">
    <property type="entry name" value="Peptidase_C40"/>
</dbReference>
<dbReference type="PANTHER" id="PTHR47053">
    <property type="entry name" value="MUREIN DD-ENDOPEPTIDASE MEPH-RELATED"/>
    <property type="match status" value="1"/>
</dbReference>
<dbReference type="Proteomes" id="UP000195305">
    <property type="component" value="Unassembled WGS sequence"/>
</dbReference>
<evidence type="ECO:0000256" key="3">
    <source>
        <dbReference type="ARBA" id="ARBA00022729"/>
    </source>
</evidence>
<dbReference type="RefSeq" id="WP_087356876.1">
    <property type="nucleotide sequence ID" value="NZ_NFLJ01000001.1"/>
</dbReference>
<evidence type="ECO:0000313" key="9">
    <source>
        <dbReference type="EMBL" id="OUQ36661.1"/>
    </source>
</evidence>
<dbReference type="GO" id="GO:0006508">
    <property type="term" value="P:proteolysis"/>
    <property type="evidence" value="ECO:0007669"/>
    <property type="project" value="UniProtKB-KW"/>
</dbReference>
<evidence type="ECO:0000256" key="2">
    <source>
        <dbReference type="ARBA" id="ARBA00022670"/>
    </source>
</evidence>
<evidence type="ECO:0000256" key="7">
    <source>
        <dbReference type="SAM" id="SignalP"/>
    </source>
</evidence>
<sequence>MKKISISLLTFCSVFAMTLFPIDVHAIDFEGKEDQYIKICSSNLTNSNKKTCQEFNKYLKEKNQDLKEEIQDTKDDLAKTNDNLEEVSQKIDQLNSQIDQKNKEIDYMLKSIEKIKKDIAKKEEQMRERLYVMQTTYNSNWVVDFLFGSDDFSTFFSRLSNVNDITAYEKELVDELTQQKKNLDTQQKSLETARENLKSQKKSQEALQEKYIELKASQQEKIKDNQKESKEVSSAQKKIDAALSELISRAPSGGGGGGSYVPGDSSVGNAIAQKALTRLGCRYWWGANGPNYFDCSGLVYWAYNQAGVKLGRTTAAGYAGSGQSISRSQLQPGDVITFSYGSGVAHIGIYIGGGSFVHASGEGSGTVGQYADQCVKTAPLSGYWERYVYNYRRLY</sequence>
<dbReference type="InterPro" id="IPR057309">
    <property type="entry name" value="PcsB_CC"/>
</dbReference>
<name>A0A1Y4T612_9FIRM</name>
<evidence type="ECO:0000259" key="8">
    <source>
        <dbReference type="PROSITE" id="PS51935"/>
    </source>
</evidence>
<dbReference type="PROSITE" id="PS51935">
    <property type="entry name" value="NLPC_P60"/>
    <property type="match status" value="1"/>
</dbReference>
<keyword evidence="2" id="KW-0645">Protease</keyword>
<dbReference type="GO" id="GO:0008234">
    <property type="term" value="F:cysteine-type peptidase activity"/>
    <property type="evidence" value="ECO:0007669"/>
    <property type="project" value="UniProtKB-KW"/>
</dbReference>
<dbReference type="InterPro" id="IPR000064">
    <property type="entry name" value="NLP_P60_dom"/>
</dbReference>
<feature type="coiled-coil region" evidence="6">
    <location>
        <begin position="56"/>
        <end position="111"/>
    </location>
</feature>
<dbReference type="Pfam" id="PF24568">
    <property type="entry name" value="CC_PcsB"/>
    <property type="match status" value="1"/>
</dbReference>
<keyword evidence="10" id="KW-1185">Reference proteome</keyword>
<dbReference type="Gene3D" id="3.90.1720.10">
    <property type="entry name" value="endopeptidase domain like (from Nostoc punctiforme)"/>
    <property type="match status" value="1"/>
</dbReference>
<protein>
    <recommendedName>
        <fullName evidence="8">NlpC/P60 domain-containing protein</fullName>
    </recommendedName>
</protein>
<proteinExistence type="inferred from homology"/>
<organism evidence="9 10">
    <name type="scientific">Massilimicrobiota timonensis</name>
    <dbReference type="NCBI Taxonomy" id="1776392"/>
    <lineage>
        <taxon>Bacteria</taxon>
        <taxon>Bacillati</taxon>
        <taxon>Bacillota</taxon>
        <taxon>Erysipelotrichia</taxon>
        <taxon>Erysipelotrichales</taxon>
        <taxon>Erysipelotrichaceae</taxon>
        <taxon>Massilimicrobiota</taxon>
    </lineage>
</organism>
<dbReference type="InterPro" id="IPR038765">
    <property type="entry name" value="Papain-like_cys_pep_sf"/>
</dbReference>
<evidence type="ECO:0000256" key="1">
    <source>
        <dbReference type="ARBA" id="ARBA00007074"/>
    </source>
</evidence>
<evidence type="ECO:0000256" key="4">
    <source>
        <dbReference type="ARBA" id="ARBA00022801"/>
    </source>
</evidence>
<keyword evidence="4" id="KW-0378">Hydrolase</keyword>
<feature type="signal peptide" evidence="7">
    <location>
        <begin position="1"/>
        <end position="26"/>
    </location>
</feature>
<dbReference type="SUPFAM" id="SSF54001">
    <property type="entry name" value="Cysteine proteinases"/>
    <property type="match status" value="1"/>
</dbReference>
<keyword evidence="6" id="KW-0175">Coiled coil</keyword>
<evidence type="ECO:0000256" key="5">
    <source>
        <dbReference type="ARBA" id="ARBA00022807"/>
    </source>
</evidence>
<dbReference type="OrthoDB" id="1654978at2"/>
<dbReference type="AlphaFoldDB" id="A0A1Y4T612"/>
<dbReference type="EMBL" id="NFLJ01000001">
    <property type="protein sequence ID" value="OUQ36661.1"/>
    <property type="molecule type" value="Genomic_DNA"/>
</dbReference>
<feature type="coiled-coil region" evidence="6">
    <location>
        <begin position="173"/>
        <end position="245"/>
    </location>
</feature>
<dbReference type="Pfam" id="PF00877">
    <property type="entry name" value="NLPC_P60"/>
    <property type="match status" value="1"/>
</dbReference>
<accession>A0A1Y4T612</accession>
<keyword evidence="3 7" id="KW-0732">Signal</keyword>
<evidence type="ECO:0000313" key="10">
    <source>
        <dbReference type="Proteomes" id="UP000195305"/>
    </source>
</evidence>
<feature type="domain" description="NlpC/P60" evidence="8">
    <location>
        <begin position="265"/>
        <end position="395"/>
    </location>
</feature>
<evidence type="ECO:0000256" key="6">
    <source>
        <dbReference type="SAM" id="Coils"/>
    </source>
</evidence>
<dbReference type="Gene3D" id="6.10.250.3150">
    <property type="match status" value="1"/>
</dbReference>
<gene>
    <name evidence="9" type="ORF">B5E75_00560</name>
</gene>
<comment type="caution">
    <text evidence="9">The sequence shown here is derived from an EMBL/GenBank/DDBJ whole genome shotgun (WGS) entry which is preliminary data.</text>
</comment>
<reference evidence="9 10" key="1">
    <citation type="journal article" date="2018" name="BMC Genomics">
        <title>Whole genome sequencing and function prediction of 133 gut anaerobes isolated from chicken caecum in pure cultures.</title>
        <authorList>
            <person name="Medvecky M."/>
            <person name="Cejkova D."/>
            <person name="Polansky O."/>
            <person name="Karasova D."/>
            <person name="Kubasova T."/>
            <person name="Cizek A."/>
            <person name="Rychlik I."/>
        </authorList>
    </citation>
    <scope>NUCLEOTIDE SEQUENCE [LARGE SCALE GENOMIC DNA]</scope>
    <source>
        <strain evidence="9 10">An13</strain>
    </source>
</reference>
<comment type="similarity">
    <text evidence="1">Belongs to the peptidase C40 family.</text>
</comment>
<dbReference type="PANTHER" id="PTHR47053:SF1">
    <property type="entry name" value="MUREIN DD-ENDOPEPTIDASE MEPH-RELATED"/>
    <property type="match status" value="1"/>
</dbReference>